<dbReference type="PANTHER" id="PTHR43675:SF30">
    <property type="entry name" value="CYCLOPROPANE-FATTY-ACYL-PHOSPHOLIPID SYNTHASE"/>
    <property type="match status" value="1"/>
</dbReference>
<dbReference type="GO" id="GO:0016491">
    <property type="term" value="F:oxidoreductase activity"/>
    <property type="evidence" value="ECO:0007669"/>
    <property type="project" value="InterPro"/>
</dbReference>
<dbReference type="OrthoDB" id="5977668at2759"/>
<gene>
    <name evidence="3" type="ORF">HPP92_028160</name>
</gene>
<feature type="domain" description="Amine oxidase" evidence="2">
    <location>
        <begin position="2"/>
        <end position="256"/>
    </location>
</feature>
<proteinExistence type="predicted"/>
<evidence type="ECO:0000256" key="1">
    <source>
        <dbReference type="ARBA" id="ARBA00022946"/>
    </source>
</evidence>
<dbReference type="InterPro" id="IPR002937">
    <property type="entry name" value="Amino_oxidase"/>
</dbReference>
<dbReference type="Pfam" id="PF02353">
    <property type="entry name" value="CMAS"/>
    <property type="match status" value="1"/>
</dbReference>
<dbReference type="Pfam" id="PF01593">
    <property type="entry name" value="Amino_oxidase"/>
    <property type="match status" value="1"/>
</dbReference>
<dbReference type="SUPFAM" id="SSF51905">
    <property type="entry name" value="FAD/NAD(P)-binding domain"/>
    <property type="match status" value="1"/>
</dbReference>
<organism evidence="3 4">
    <name type="scientific">Vanilla planifolia</name>
    <name type="common">Vanilla</name>
    <dbReference type="NCBI Taxonomy" id="51239"/>
    <lineage>
        <taxon>Eukaryota</taxon>
        <taxon>Viridiplantae</taxon>
        <taxon>Streptophyta</taxon>
        <taxon>Embryophyta</taxon>
        <taxon>Tracheophyta</taxon>
        <taxon>Spermatophyta</taxon>
        <taxon>Magnoliopsida</taxon>
        <taxon>Liliopsida</taxon>
        <taxon>Asparagales</taxon>
        <taxon>Orchidaceae</taxon>
        <taxon>Vanilloideae</taxon>
        <taxon>Vanilleae</taxon>
        <taxon>Vanilla</taxon>
    </lineage>
</organism>
<reference evidence="3 4" key="1">
    <citation type="journal article" date="2020" name="Nat. Food">
        <title>A phased Vanilla planifolia genome enables genetic improvement of flavour and production.</title>
        <authorList>
            <person name="Hasing T."/>
            <person name="Tang H."/>
            <person name="Brym M."/>
            <person name="Khazi F."/>
            <person name="Huang T."/>
            <person name="Chambers A.H."/>
        </authorList>
    </citation>
    <scope>NUCLEOTIDE SEQUENCE [LARGE SCALE GENOMIC DNA]</scope>
    <source>
        <tissue evidence="3">Leaf</tissue>
    </source>
</reference>
<name>A0A835P692_VANPL</name>
<dbReference type="Gene3D" id="1.10.405.20">
    <property type="match status" value="1"/>
</dbReference>
<evidence type="ECO:0000259" key="2">
    <source>
        <dbReference type="Pfam" id="PF01593"/>
    </source>
</evidence>
<dbReference type="SUPFAM" id="SSF53335">
    <property type="entry name" value="S-adenosyl-L-methionine-dependent methyltransferases"/>
    <property type="match status" value="1"/>
</dbReference>
<dbReference type="AlphaFoldDB" id="A0A835P692"/>
<dbReference type="InterPro" id="IPR026669">
    <property type="entry name" value="Arsenite_MeTrfase-like"/>
</dbReference>
<accession>A0A835P692</accession>
<protein>
    <recommendedName>
        <fullName evidence="2">Amine oxidase domain-containing protein</fullName>
    </recommendedName>
</protein>
<comment type="caution">
    <text evidence="3">The sequence shown here is derived from an EMBL/GenBank/DDBJ whole genome shotgun (WGS) entry which is preliminary data.</text>
</comment>
<dbReference type="Gene3D" id="3.50.50.60">
    <property type="entry name" value="FAD/NAD(P)-binding domain"/>
    <property type="match status" value="1"/>
</dbReference>
<dbReference type="Gene3D" id="3.40.50.150">
    <property type="entry name" value="Vaccinia Virus protein VP39"/>
    <property type="match status" value="1"/>
</dbReference>
<dbReference type="InterPro" id="IPR029063">
    <property type="entry name" value="SAM-dependent_MTases_sf"/>
</dbReference>
<evidence type="ECO:0000313" key="4">
    <source>
        <dbReference type="Proteomes" id="UP000639772"/>
    </source>
</evidence>
<dbReference type="GO" id="GO:0008168">
    <property type="term" value="F:methyltransferase activity"/>
    <property type="evidence" value="ECO:0007669"/>
    <property type="project" value="TreeGrafter"/>
</dbReference>
<evidence type="ECO:0000313" key="3">
    <source>
        <dbReference type="EMBL" id="KAG0447740.1"/>
    </source>
</evidence>
<dbReference type="Proteomes" id="UP000639772">
    <property type="component" value="Unassembled WGS sequence"/>
</dbReference>
<dbReference type="Gene3D" id="3.30.70.1990">
    <property type="match status" value="1"/>
</dbReference>
<dbReference type="EMBL" id="JADCNM010000420">
    <property type="protein sequence ID" value="KAG0447740.1"/>
    <property type="molecule type" value="Genomic_DNA"/>
</dbReference>
<sequence>MAGVDEVVLYEKEQFLGGRRPPAVRIDGVTLDLGFLLFNPVRDLYITEIMEKLDVEMETFEMSFSLSLDEDEGYEWGTRNGLASLFTQRTNVVNPSFWGLLREITNFKDDAIKYIQEHADNLNTDQIETLEHFVKSHRYSELFQKAYLTPICSSIWSCPLEGVMSFSAYSVLSFFHNYHLLQLFNRSQLLMVKCRSENYVDKVRAKLEHRSCNIKLGCEVKLVSSTEKGCSILASDLSEEFYDSCIISIHPLGALKILDKQITNEESRILGAFKYVYSDMYLHSDQVLMPRKQSAWSTWNFVETTQNGACITYWQNLLQKLEPKDKEFLITLSPPRIPKNKILKWTNGRVIPSVGALKASIELEKIQGKRKIWFCGSYQGFGFHEDKVKSGLAAAAAILGMELKLLKAPRHMAASLMESGVRLIVTKFLQHFISTGSLMLLEGGNIFVFQGNNKRVNVKSILKVHNPSFYWKIAIEADIGLADAYINGYFSLFDEENGLLDLFLVLIANRDQRNSSINNQNKRCWWTPLLLTSGVASACYFLQHVSKPNSLSLARNNISLHYDLSNEFFSLFLDETMQYSCAIFKNANEDLQVAQMRKISSLIDKAKVESNHHILDIGCGWGSFAIEVVKRTGCRYTGISLSTEQLKYAKTKVEEAGLEDMITLLLCDYRLLQSSQKYDRIISCEMIEHVGHQYMDVFFGSCEKLLAEDGLCVLQFISIPDQRYEEYRRTSDFIKEYIFPGGCLPSLGRIASAMAASSNLCVEHLENIGMHYYQTLLCWRKNLLANRSKILALGFDEKFIRTWEYYFVYCASGFKSRTLFDYQMVLSRPGNLEAFKNPYEGIPAAY</sequence>
<keyword evidence="1" id="KW-0809">Transit peptide</keyword>
<dbReference type="CDD" id="cd02440">
    <property type="entry name" value="AdoMet_MTases"/>
    <property type="match status" value="1"/>
</dbReference>
<dbReference type="InterPro" id="IPR036188">
    <property type="entry name" value="FAD/NAD-bd_sf"/>
</dbReference>
<dbReference type="PANTHER" id="PTHR43675">
    <property type="entry name" value="ARSENITE METHYLTRANSFERASE"/>
    <property type="match status" value="1"/>
</dbReference>